<feature type="domain" description="Transposase IS30-like HTH" evidence="1">
    <location>
        <begin position="3"/>
        <end position="41"/>
    </location>
</feature>
<proteinExistence type="predicted"/>
<dbReference type="Proteomes" id="UP000316968">
    <property type="component" value="Chromosome"/>
</dbReference>
<dbReference type="AlphaFoldDB" id="A0A4Y6UTY5"/>
<reference evidence="2 3" key="1">
    <citation type="submission" date="2019-06" db="EMBL/GenBank/DDBJ databases">
        <title>Saccharibacillus brassicae sp. nov., an endophytic bacterium isolated from Chinese cabbage seeds (Brassica pekinensis).</title>
        <authorList>
            <person name="Jiang L."/>
            <person name="Lee J."/>
            <person name="Kim S.W."/>
        </authorList>
    </citation>
    <scope>NUCLEOTIDE SEQUENCE [LARGE SCALE GENOMIC DNA]</scope>
    <source>
        <strain evidence="3">KCTC 43072 / ATSA2</strain>
    </source>
</reference>
<dbReference type="InterPro" id="IPR025246">
    <property type="entry name" value="IS30-like_HTH"/>
</dbReference>
<accession>A0A4Y6UTY5</accession>
<sequence>MDYTHLTLIERGKIALLLSQGAGVQAIGRILGRSVGAISREPGQWPGHRLLGALRVLVCCVRLC</sequence>
<organism evidence="2 3">
    <name type="scientific">Saccharibacillus brassicae</name>
    <dbReference type="NCBI Taxonomy" id="2583377"/>
    <lineage>
        <taxon>Bacteria</taxon>
        <taxon>Bacillati</taxon>
        <taxon>Bacillota</taxon>
        <taxon>Bacilli</taxon>
        <taxon>Bacillales</taxon>
        <taxon>Paenibacillaceae</taxon>
        <taxon>Saccharibacillus</taxon>
    </lineage>
</organism>
<gene>
    <name evidence="2" type="ORF">FFV09_02290</name>
</gene>
<evidence type="ECO:0000313" key="2">
    <source>
        <dbReference type="EMBL" id="QDH19797.1"/>
    </source>
</evidence>
<dbReference type="OrthoDB" id="9776104at2"/>
<evidence type="ECO:0000313" key="3">
    <source>
        <dbReference type="Proteomes" id="UP000316968"/>
    </source>
</evidence>
<protein>
    <submittedName>
        <fullName evidence="2">Helix-turn-helix domain-containing protein</fullName>
    </submittedName>
</protein>
<name>A0A4Y6UTY5_SACBS</name>
<evidence type="ECO:0000259" key="1">
    <source>
        <dbReference type="Pfam" id="PF13936"/>
    </source>
</evidence>
<keyword evidence="3" id="KW-1185">Reference proteome</keyword>
<dbReference type="EMBL" id="CP041217">
    <property type="protein sequence ID" value="QDH19797.1"/>
    <property type="molecule type" value="Genomic_DNA"/>
</dbReference>
<dbReference type="KEGG" id="saca:FFV09_02290"/>
<dbReference type="Pfam" id="PF13936">
    <property type="entry name" value="HTH_38"/>
    <property type="match status" value="1"/>
</dbReference>